<dbReference type="Proteomes" id="UP000598426">
    <property type="component" value="Unassembled WGS sequence"/>
</dbReference>
<feature type="transmembrane region" description="Helical" evidence="2">
    <location>
        <begin position="389"/>
        <end position="409"/>
    </location>
</feature>
<keyword evidence="2" id="KW-0812">Transmembrane</keyword>
<feature type="compositionally biased region" description="Basic and acidic residues" evidence="1">
    <location>
        <begin position="483"/>
        <end position="496"/>
    </location>
</feature>
<evidence type="ECO:0000256" key="1">
    <source>
        <dbReference type="SAM" id="MobiDB-lite"/>
    </source>
</evidence>
<comment type="caution">
    <text evidence="3">The sequence shown here is derived from an EMBL/GenBank/DDBJ whole genome shotgun (WGS) entry which is preliminary data.</text>
</comment>
<dbReference type="EMBL" id="JACXZS010000005">
    <property type="protein sequence ID" value="MBD3941809.1"/>
    <property type="molecule type" value="Genomic_DNA"/>
</dbReference>
<accession>A0ABR8NMB3</accession>
<organism evidence="3 4">
    <name type="scientific">Microbacterium helvum</name>
    <dbReference type="NCBI Taxonomy" id="2773713"/>
    <lineage>
        <taxon>Bacteria</taxon>
        <taxon>Bacillati</taxon>
        <taxon>Actinomycetota</taxon>
        <taxon>Actinomycetes</taxon>
        <taxon>Micrococcales</taxon>
        <taxon>Microbacteriaceae</taxon>
        <taxon>Microbacterium</taxon>
    </lineage>
</organism>
<dbReference type="RefSeq" id="WP_191171440.1">
    <property type="nucleotide sequence ID" value="NZ_JACXZS010000005.1"/>
</dbReference>
<protein>
    <recommendedName>
        <fullName evidence="5">Integral membrane protein</fullName>
    </recommendedName>
</protein>
<feature type="transmembrane region" description="Helical" evidence="2">
    <location>
        <begin position="196"/>
        <end position="222"/>
    </location>
</feature>
<dbReference type="InterPro" id="IPR045931">
    <property type="entry name" value="DUF6350"/>
</dbReference>
<name>A0ABR8NMB3_9MICO</name>
<evidence type="ECO:0000313" key="3">
    <source>
        <dbReference type="EMBL" id="MBD3941809.1"/>
    </source>
</evidence>
<evidence type="ECO:0008006" key="5">
    <source>
        <dbReference type="Google" id="ProtNLM"/>
    </source>
</evidence>
<feature type="region of interest" description="Disordered" evidence="1">
    <location>
        <begin position="516"/>
        <end position="548"/>
    </location>
</feature>
<feature type="region of interest" description="Disordered" evidence="1">
    <location>
        <begin position="456"/>
        <end position="500"/>
    </location>
</feature>
<proteinExistence type="predicted"/>
<gene>
    <name evidence="3" type="ORF">IF188_08900</name>
</gene>
<keyword evidence="2" id="KW-0472">Membrane</keyword>
<feature type="compositionally biased region" description="Acidic residues" evidence="1">
    <location>
        <begin position="361"/>
        <end position="372"/>
    </location>
</feature>
<feature type="transmembrane region" description="Helical" evidence="2">
    <location>
        <begin position="145"/>
        <end position="165"/>
    </location>
</feature>
<reference evidence="3 4" key="1">
    <citation type="submission" date="2020-09" db="EMBL/GenBank/DDBJ databases">
        <title>Isolation and identification of active actinomycetes.</title>
        <authorList>
            <person name="Li X."/>
        </authorList>
    </citation>
    <scope>NUCLEOTIDE SEQUENCE [LARGE SCALE GENOMIC DNA]</scope>
    <source>
        <strain evidence="3 4">NEAU-LLC</strain>
    </source>
</reference>
<evidence type="ECO:0000256" key="2">
    <source>
        <dbReference type="SAM" id="Phobius"/>
    </source>
</evidence>
<evidence type="ECO:0000313" key="4">
    <source>
        <dbReference type="Proteomes" id="UP000598426"/>
    </source>
</evidence>
<feature type="transmembrane region" description="Helical" evidence="2">
    <location>
        <begin position="112"/>
        <end position="133"/>
    </location>
</feature>
<feature type="transmembrane region" description="Helical" evidence="2">
    <location>
        <begin position="301"/>
        <end position="321"/>
    </location>
</feature>
<sequence>MHRLIVALLSAVDAAIAVAVGLAATLAPLTLLWVFGFGGGADWGVLWPAAVSAWQLGNLVPLHITLPPEYLAATGIDASAASFVLSLAPLAFATFTAIFAARSGARASHADAWIVGVVTSTAVFAALATAAAFTGENEVAAVARWQAILIPTLVFALPALVAAVVTEWREAGSGVVAQVRDRVEGQPHGWSEAPALIARGVAVSVVALIGAGALVLGVSLFARAGQIVALFQASSVDPAGSVVITLGQLAYLPTLVVWALSFVAGPGFAVGTGTAVSPAGTQVGVLPGIPVLGVVPETTTTWLLLLALIPVGIGALAGWVARSRLVRSAGVPVVARTEPASSRFDDDRTATLSGLVGTSGGEDEAPDADGVDQDAGGHGHGDEPMGARLVIALGIAVVSAAAAALLAFAASGSLGPGRLAEFGPAPGPVALAVGLEVLIGAAILLLAPVGRRSVHGSGWEAASTSPQEGRGDETGTPLAATGRADDAADEPPRIPDLDDTADLAAIAAAWSGVRATSARAAAERDGEAERGESSGDATTEPIDLPPSA</sequence>
<feature type="transmembrane region" description="Helical" evidence="2">
    <location>
        <begin position="80"/>
        <end position="100"/>
    </location>
</feature>
<keyword evidence="4" id="KW-1185">Reference proteome</keyword>
<keyword evidence="2" id="KW-1133">Transmembrane helix</keyword>
<dbReference type="Pfam" id="PF19877">
    <property type="entry name" value="DUF6350"/>
    <property type="match status" value="1"/>
</dbReference>
<feature type="compositionally biased region" description="Basic and acidic residues" evidence="1">
    <location>
        <begin position="521"/>
        <end position="533"/>
    </location>
</feature>
<feature type="transmembrane region" description="Helical" evidence="2">
    <location>
        <begin position="275"/>
        <end position="295"/>
    </location>
</feature>
<feature type="transmembrane region" description="Helical" evidence="2">
    <location>
        <begin position="429"/>
        <end position="447"/>
    </location>
</feature>
<feature type="transmembrane region" description="Helical" evidence="2">
    <location>
        <begin position="242"/>
        <end position="263"/>
    </location>
</feature>
<feature type="region of interest" description="Disordered" evidence="1">
    <location>
        <begin position="352"/>
        <end position="381"/>
    </location>
</feature>